<gene>
    <name evidence="2" type="ORF">BUALT_Bualt06G0090400</name>
</gene>
<comment type="caution">
    <text evidence="2">The sequence shown here is derived from an EMBL/GenBank/DDBJ whole genome shotgun (WGS) entry which is preliminary data.</text>
</comment>
<name>A0AAV6XPN4_9LAMI</name>
<dbReference type="Proteomes" id="UP000826271">
    <property type="component" value="Unassembled WGS sequence"/>
</dbReference>
<keyword evidence="3" id="KW-1185">Reference proteome</keyword>
<accession>A0AAV6XPN4</accession>
<evidence type="ECO:0000256" key="1">
    <source>
        <dbReference type="SAM" id="Coils"/>
    </source>
</evidence>
<keyword evidence="1" id="KW-0175">Coiled coil</keyword>
<feature type="coiled-coil region" evidence="1">
    <location>
        <begin position="83"/>
        <end position="259"/>
    </location>
</feature>
<proteinExistence type="predicted"/>
<dbReference type="PANTHER" id="PTHR47747:SF2">
    <property type="entry name" value="RIBONUCLEASE P PROTEIN SUBUNIT P38-LIKE PROTEIN"/>
    <property type="match status" value="1"/>
</dbReference>
<reference evidence="2" key="1">
    <citation type="submission" date="2019-10" db="EMBL/GenBank/DDBJ databases">
        <authorList>
            <person name="Zhang R."/>
            <person name="Pan Y."/>
            <person name="Wang J."/>
            <person name="Ma R."/>
            <person name="Yu S."/>
        </authorList>
    </citation>
    <scope>NUCLEOTIDE SEQUENCE</scope>
    <source>
        <strain evidence="2">LA-IB0</strain>
        <tissue evidence="2">Leaf</tissue>
    </source>
</reference>
<dbReference type="EMBL" id="WHWC01000006">
    <property type="protein sequence ID" value="KAG8381130.1"/>
    <property type="molecule type" value="Genomic_DNA"/>
</dbReference>
<organism evidence="2 3">
    <name type="scientific">Buddleja alternifolia</name>
    <dbReference type="NCBI Taxonomy" id="168488"/>
    <lineage>
        <taxon>Eukaryota</taxon>
        <taxon>Viridiplantae</taxon>
        <taxon>Streptophyta</taxon>
        <taxon>Embryophyta</taxon>
        <taxon>Tracheophyta</taxon>
        <taxon>Spermatophyta</taxon>
        <taxon>Magnoliopsida</taxon>
        <taxon>eudicotyledons</taxon>
        <taxon>Gunneridae</taxon>
        <taxon>Pentapetalae</taxon>
        <taxon>asterids</taxon>
        <taxon>lamiids</taxon>
        <taxon>Lamiales</taxon>
        <taxon>Scrophulariaceae</taxon>
        <taxon>Buddlejeae</taxon>
        <taxon>Buddleja</taxon>
    </lineage>
</organism>
<dbReference type="AlphaFoldDB" id="A0AAV6XPN4"/>
<protein>
    <submittedName>
        <fullName evidence="2">Uncharacterized protein</fullName>
    </submittedName>
</protein>
<sequence>MDEEVMSGALAVESEKNVDSLYPMFFGVSCAFFALRLLPEPEICDDDKWSEIRIRMLKGSAHLLGLLVWRVQREREGEGEIGNSQLLENARKQIEELKRLRREDGKANEKVVSIVSAREQSWFDERKKLRQQIGALMNELRVLEVKKEKTISELNEKLKECESILESKDKMIDEGEQKRVEIEEKVKKMENLEDELREKLKREAQRHSSEITRHKTAFIELVSNQRQLEAEMGRAGRQVEAAKQELDSVLEEKEDLVLMNQRLSMELVKMRHDLEQKDQVLSAMMRKSKLDTTEKQMLLKEVKLSKVKRKQAEMEIEKWRAVSESKHERHSLRNMLSKRVNMKSDLFSGRKGVHSKGMMMSLDAGNFRSMKNEFLKKPEIGKGIEALSLESEPYLSDGTEEPQLTADVEHLENWITSEAEAYKIGIDQRHNLEIEAFAEQLRLKDEKLEAFRWRLLSMELESKRLHSHIEGLDHDIAQLRQENTKIENLLLDREAELNSLKEQLVSQFNPPNLQKLNFNPSLHEAAIAHDTVWSKVKIIKRKPEQKRQEIKETEQLKDIVLTLHSPTKEIEQGKEAPGCIVSEDAPNGETSLAVGVELRTQDNSSWKMDIHALGVSYKIKRLKQQLLMLERLTGKQGSCENGENSNGHSGMNEFYALISLLNKQIDRYQSLQAKTDDICKRMHEKNTNVNWGCSTIAKTEEECKRLEHFLEETFQLQRYMVATGQKLMELQTKIASGFVNDAEGIQKPESFDMQRFADSIRTLFREVQRGLEVRISRIIGDLEGTLACDGIIHFKK</sequence>
<evidence type="ECO:0000313" key="3">
    <source>
        <dbReference type="Proteomes" id="UP000826271"/>
    </source>
</evidence>
<feature type="coiled-coil region" evidence="1">
    <location>
        <begin position="469"/>
        <end position="503"/>
    </location>
</feature>
<evidence type="ECO:0000313" key="2">
    <source>
        <dbReference type="EMBL" id="KAG8381130.1"/>
    </source>
</evidence>
<dbReference type="PANTHER" id="PTHR47747">
    <property type="entry name" value="RIBONUCLEASE P PROTEIN SUBUNIT P38-LIKE PROTEIN"/>
    <property type="match status" value="1"/>
</dbReference>